<organism evidence="2 3">
    <name type="scientific">Sphingobacterium paramultivorum</name>
    <dbReference type="NCBI Taxonomy" id="2886510"/>
    <lineage>
        <taxon>Bacteria</taxon>
        <taxon>Pseudomonadati</taxon>
        <taxon>Bacteroidota</taxon>
        <taxon>Sphingobacteriia</taxon>
        <taxon>Sphingobacteriales</taxon>
        <taxon>Sphingobacteriaceae</taxon>
        <taxon>Sphingobacterium</taxon>
    </lineage>
</organism>
<dbReference type="Proteomes" id="UP000515450">
    <property type="component" value="Chromosome"/>
</dbReference>
<accession>A0A7G5E445</accession>
<feature type="chain" id="PRO_5028902717" description="Outer membrane protein beta-barrel domain-containing protein" evidence="1">
    <location>
        <begin position="19"/>
        <end position="528"/>
    </location>
</feature>
<protein>
    <recommendedName>
        <fullName evidence="4">Outer membrane protein beta-barrel domain-containing protein</fullName>
    </recommendedName>
</protein>
<keyword evidence="1" id="KW-0732">Signal</keyword>
<dbReference type="EMBL" id="CP058555">
    <property type="protein sequence ID" value="QMV68770.1"/>
    <property type="molecule type" value="Genomic_DNA"/>
</dbReference>
<keyword evidence="3" id="KW-1185">Reference proteome</keyword>
<reference evidence="2 3" key="1">
    <citation type="journal article" date="2020" name="G3 (Bethesda)">
        <title>CeMbio - The Caenorhabditis elegans Microbiome Resource.</title>
        <authorList>
            <person name="Dirksen P."/>
            <person name="Assie A."/>
            <person name="Zimmermann J."/>
            <person name="Zhang F."/>
            <person name="Tietje A.M."/>
            <person name="Marsh S.A."/>
            <person name="Felix M.A."/>
            <person name="Shapira M."/>
            <person name="Kaleta C."/>
            <person name="Schulenburg H."/>
            <person name="Samuel B."/>
        </authorList>
    </citation>
    <scope>NUCLEOTIDE SEQUENCE [LARGE SCALE GENOMIC DNA]</scope>
    <source>
        <strain evidence="2 3">BIGb0170</strain>
    </source>
</reference>
<dbReference type="AlphaFoldDB" id="A0A7G5E445"/>
<feature type="signal peptide" evidence="1">
    <location>
        <begin position="1"/>
        <end position="18"/>
    </location>
</feature>
<evidence type="ECO:0008006" key="4">
    <source>
        <dbReference type="Google" id="ProtNLM"/>
    </source>
</evidence>
<name>A0A7G5E445_9SPHI</name>
<sequence length="528" mass="60247">MKYLLTLFLMGLVSFCFAQATNDELLAQAKAQMDNGLYEESINTLNKIHGKTKTKEFVDYFKTVNYFKLLDNGDYPSFELINKVRSQAALFLKNYSKSRNQGDVKRILEKMDEYPKTQQSYDDTKNRILQEKKTERQQTLLTAIRKSYEVQDYAQSLAAIKVAKESGYDESPVQFYNFMVKYKLYDHSPSQTYHEVESIVALGNAILSSDHNSLAKLSTAEVEKIKNIVAGLPKSLDEFRKKEEDKRTAAYALAMQRKFDAISDSYNAQEYGKVISATNDFPDRSRDNQKVSYFQAMSRYQLFKREGNYSFSDLLTVKSALEGYITKFNEEDLTSKIEVSAALGDLHKNYPTSQYAYDVMVKREEKKELAALRRARRKLFTNIGYEYGKLAPIGLRFETGGAFVGFFATLRYGLKSDNQLDSYYLSTRSSQPNKTELIVGPNFKVVDWLLLNIGAGYGVYSHLFRDDYADREGHGKTGYIGGYGGVTLRLSRYVNIIGGASMMAIDKQFSSKKFTQPEFTGGITFNIR</sequence>
<evidence type="ECO:0000313" key="3">
    <source>
        <dbReference type="Proteomes" id="UP000515450"/>
    </source>
</evidence>
<evidence type="ECO:0000256" key="1">
    <source>
        <dbReference type="SAM" id="SignalP"/>
    </source>
</evidence>
<proteinExistence type="predicted"/>
<evidence type="ECO:0000313" key="2">
    <source>
        <dbReference type="EMBL" id="QMV68770.1"/>
    </source>
</evidence>
<dbReference type="RefSeq" id="WP_182329725.1">
    <property type="nucleotide sequence ID" value="NZ_CP058555.1"/>
</dbReference>
<gene>
    <name evidence="2" type="ORF">HS960_14390</name>
</gene>